<name>A0AAV3REH4_LITER</name>
<dbReference type="PANTHER" id="PTHR11439:SF470">
    <property type="entry name" value="CYSTEINE-RICH RLK (RECEPTOR-LIKE PROTEIN KINASE) 8"/>
    <property type="match status" value="1"/>
</dbReference>
<dbReference type="PANTHER" id="PTHR11439">
    <property type="entry name" value="GAG-POL-RELATED RETROTRANSPOSON"/>
    <property type="match status" value="1"/>
</dbReference>
<organism evidence="1 2">
    <name type="scientific">Lithospermum erythrorhizon</name>
    <name type="common">Purple gromwell</name>
    <name type="synonym">Lithospermum officinale var. erythrorhizon</name>
    <dbReference type="NCBI Taxonomy" id="34254"/>
    <lineage>
        <taxon>Eukaryota</taxon>
        <taxon>Viridiplantae</taxon>
        <taxon>Streptophyta</taxon>
        <taxon>Embryophyta</taxon>
        <taxon>Tracheophyta</taxon>
        <taxon>Spermatophyta</taxon>
        <taxon>Magnoliopsida</taxon>
        <taxon>eudicotyledons</taxon>
        <taxon>Gunneridae</taxon>
        <taxon>Pentapetalae</taxon>
        <taxon>asterids</taxon>
        <taxon>lamiids</taxon>
        <taxon>Boraginales</taxon>
        <taxon>Boraginaceae</taxon>
        <taxon>Boraginoideae</taxon>
        <taxon>Lithospermeae</taxon>
        <taxon>Lithospermum</taxon>
    </lineage>
</organism>
<evidence type="ECO:0000313" key="2">
    <source>
        <dbReference type="Proteomes" id="UP001454036"/>
    </source>
</evidence>
<proteinExistence type="predicted"/>
<protein>
    <recommendedName>
        <fullName evidence="3">Retrovirus-related Pol polyprotein from transposon RE1</fullName>
    </recommendedName>
</protein>
<sequence>MHLSQQKYIWDIISDVNMIEAKVAGTPLLSDWNPVNFESPCLPDPSQYRKLVGRLLYFNFTRPDLTFSVYHLNQFMQSPIMYQWQSTLHIVRNSFKEGIIDPLFIYSKLKLADLFTKSLPAPIFEELLFKMGFVPTLPS</sequence>
<evidence type="ECO:0008006" key="3">
    <source>
        <dbReference type="Google" id="ProtNLM"/>
    </source>
</evidence>
<keyword evidence="2" id="KW-1185">Reference proteome</keyword>
<reference evidence="1 2" key="1">
    <citation type="submission" date="2024-01" db="EMBL/GenBank/DDBJ databases">
        <title>The complete chloroplast genome sequence of Lithospermum erythrorhizon: insights into the phylogenetic relationship among Boraginaceae species and the maternal lineages of purple gromwells.</title>
        <authorList>
            <person name="Okada T."/>
            <person name="Watanabe K."/>
        </authorList>
    </citation>
    <scope>NUCLEOTIDE SEQUENCE [LARGE SCALE GENOMIC DNA]</scope>
</reference>
<evidence type="ECO:0000313" key="1">
    <source>
        <dbReference type="EMBL" id="GAA0173601.1"/>
    </source>
</evidence>
<gene>
    <name evidence="1" type="ORF">LIER_27182</name>
</gene>
<comment type="caution">
    <text evidence="1">The sequence shown here is derived from an EMBL/GenBank/DDBJ whole genome shotgun (WGS) entry which is preliminary data.</text>
</comment>
<accession>A0AAV3REH4</accession>
<dbReference type="Proteomes" id="UP001454036">
    <property type="component" value="Unassembled WGS sequence"/>
</dbReference>
<dbReference type="EMBL" id="BAABME010008680">
    <property type="protein sequence ID" value="GAA0173601.1"/>
    <property type="molecule type" value="Genomic_DNA"/>
</dbReference>
<dbReference type="AlphaFoldDB" id="A0AAV3REH4"/>